<name>A0ABQ3W9A3_9ACTN</name>
<reference evidence="2" key="1">
    <citation type="submission" date="2021-01" db="EMBL/GenBank/DDBJ databases">
        <title>Whole genome shotgun sequence of Actinoplanes capillaceus NBRC 16408.</title>
        <authorList>
            <person name="Komaki H."/>
            <person name="Tamura T."/>
        </authorList>
    </citation>
    <scope>NUCLEOTIDE SEQUENCE [LARGE SCALE GENOMIC DNA]</scope>
    <source>
        <strain evidence="2">NBRC 16408</strain>
    </source>
</reference>
<dbReference type="EMBL" id="BOMF01000001">
    <property type="protein sequence ID" value="GID42870.1"/>
    <property type="molecule type" value="Genomic_DNA"/>
</dbReference>
<comment type="caution">
    <text evidence="2">The sequence shown here is derived from an EMBL/GenBank/DDBJ whole genome shotgun (WGS) entry which is preliminary data.</text>
</comment>
<accession>A0ABQ3W9A3</accession>
<evidence type="ECO:0000313" key="2">
    <source>
        <dbReference type="EMBL" id="GID42870.1"/>
    </source>
</evidence>
<proteinExistence type="predicted"/>
<sequence length="71" mass="7074">MFSPSAIHRSDVFVGMASPITPRSAVAAVVPDSLPHAAVVASNAAVAAHATHRATGTPPVRVEAGSSGFDP</sequence>
<feature type="region of interest" description="Disordered" evidence="1">
    <location>
        <begin position="51"/>
        <end position="71"/>
    </location>
</feature>
<evidence type="ECO:0000256" key="1">
    <source>
        <dbReference type="SAM" id="MobiDB-lite"/>
    </source>
</evidence>
<gene>
    <name evidence="2" type="ORF">Aca07nite_01450</name>
</gene>
<organism evidence="2">
    <name type="scientific">Actinoplanes campanulatus</name>
    <dbReference type="NCBI Taxonomy" id="113559"/>
    <lineage>
        <taxon>Bacteria</taxon>
        <taxon>Bacillati</taxon>
        <taxon>Actinomycetota</taxon>
        <taxon>Actinomycetes</taxon>
        <taxon>Micromonosporales</taxon>
        <taxon>Micromonosporaceae</taxon>
        <taxon>Actinoplanes</taxon>
    </lineage>
</organism>
<protein>
    <submittedName>
        <fullName evidence="2">Uncharacterized protein</fullName>
    </submittedName>
</protein>